<feature type="transmembrane region" description="Helical" evidence="6">
    <location>
        <begin position="373"/>
        <end position="395"/>
    </location>
</feature>
<dbReference type="InterPro" id="IPR011701">
    <property type="entry name" value="MFS"/>
</dbReference>
<feature type="transmembrane region" description="Helical" evidence="6">
    <location>
        <begin position="285"/>
        <end position="304"/>
    </location>
</feature>
<evidence type="ECO:0000313" key="7">
    <source>
        <dbReference type="EMBL" id="AYK27919.1"/>
    </source>
</evidence>
<keyword evidence="4 6" id="KW-1133">Transmembrane helix</keyword>
<dbReference type="Pfam" id="PF07690">
    <property type="entry name" value="MFS_1"/>
    <property type="match status" value="1"/>
</dbReference>
<feature type="transmembrane region" description="Helical" evidence="6">
    <location>
        <begin position="228"/>
        <end position="246"/>
    </location>
</feature>
<sequence length="402" mass="44896">MYKTSFRFLWIGQSFANSGDVFYMVGLIAIIYTLTGSVTYMALVPFFITTSRFFSGVLAPLVIERIPLKQLLSYSQLGKTLVILLLGCYIEFTPSSSTVFLIFLFVTIISFLDGWANPARNSLIPLFIEKDLLVKANSFLAIIDQTIRLGGWVAGGILVAFIGSKNIIWLTLILYTISSIMMFSIKNVDNKPVNDKIQNRTSMGDKLKEGWLTIWHTPSLRTISIVEFLESIANVVWVAAIMYVYVSEILQTNEQWWGYINASFFVGLMIGGSISLKWSHLINNFASVVIVVGAFGASITTFMFSLISTPWISLIIAFLFGMLNQVKDVAQQTSVQKSVNQNFLPKVYSAKDTIITATFGISSLILGSLTDLVGVRFVFLLSASILFIMALYVYFSRKKLIL</sequence>
<keyword evidence="5 6" id="KW-0472">Membrane</keyword>
<keyword evidence="7" id="KW-0614">Plasmid</keyword>
<feature type="transmembrane region" description="Helical" evidence="6">
    <location>
        <begin position="258"/>
        <end position="278"/>
    </location>
</feature>
<name>A0A499S2A2_STAAU</name>
<feature type="transmembrane region" description="Helical" evidence="6">
    <location>
        <begin position="98"/>
        <end position="116"/>
    </location>
</feature>
<dbReference type="PANTHER" id="PTHR23513">
    <property type="entry name" value="INTEGRAL MEMBRANE EFFLUX PROTEIN-RELATED"/>
    <property type="match status" value="1"/>
</dbReference>
<feature type="transmembrane region" description="Helical" evidence="6">
    <location>
        <begin position="347"/>
        <end position="367"/>
    </location>
</feature>
<dbReference type="CDD" id="cd06173">
    <property type="entry name" value="MFS_MefA_like"/>
    <property type="match status" value="1"/>
</dbReference>
<dbReference type="PANTHER" id="PTHR23513:SF19">
    <property type="entry name" value="MAJOR FACILITATOR SUPERFAMILY (MFS) PROFILE DOMAIN-CONTAINING PROTEIN"/>
    <property type="match status" value="1"/>
</dbReference>
<dbReference type="AlphaFoldDB" id="A0A499S2A2"/>
<dbReference type="Gene3D" id="1.20.1250.20">
    <property type="entry name" value="MFS general substrate transporter like domains"/>
    <property type="match status" value="1"/>
</dbReference>
<dbReference type="GO" id="GO:0005886">
    <property type="term" value="C:plasma membrane"/>
    <property type="evidence" value="ECO:0007669"/>
    <property type="project" value="UniProtKB-SubCell"/>
</dbReference>
<accession>A0A499S2A2</accession>
<geneLocation type="plasmid" evidence="7">
    <name>pPH1-1</name>
</geneLocation>
<evidence type="ECO:0000256" key="4">
    <source>
        <dbReference type="ARBA" id="ARBA00022989"/>
    </source>
</evidence>
<proteinExistence type="predicted"/>
<feature type="transmembrane region" description="Helical" evidence="6">
    <location>
        <begin position="21"/>
        <end position="40"/>
    </location>
</feature>
<protein>
    <submittedName>
        <fullName evidence="7">MFS transporter</fullName>
    </submittedName>
</protein>
<evidence type="ECO:0000256" key="6">
    <source>
        <dbReference type="SAM" id="Phobius"/>
    </source>
</evidence>
<evidence type="ECO:0000256" key="3">
    <source>
        <dbReference type="ARBA" id="ARBA00022692"/>
    </source>
</evidence>
<dbReference type="SUPFAM" id="SSF103473">
    <property type="entry name" value="MFS general substrate transporter"/>
    <property type="match status" value="1"/>
</dbReference>
<gene>
    <name evidence="7" type="ORF">D0Y80_l00055</name>
</gene>
<feature type="transmembrane region" description="Helical" evidence="6">
    <location>
        <begin position="310"/>
        <end position="326"/>
    </location>
</feature>
<feature type="transmembrane region" description="Helical" evidence="6">
    <location>
        <begin position="167"/>
        <end position="185"/>
    </location>
</feature>
<dbReference type="EMBL" id="MH785236">
    <property type="protein sequence ID" value="AYK27919.1"/>
    <property type="molecule type" value="Genomic_DNA"/>
</dbReference>
<dbReference type="RefSeq" id="WP_172693201.1">
    <property type="nucleotide sequence ID" value="NZ_JANVGJ010000031.1"/>
</dbReference>
<dbReference type="GO" id="GO:0022857">
    <property type="term" value="F:transmembrane transporter activity"/>
    <property type="evidence" value="ECO:0007669"/>
    <property type="project" value="InterPro"/>
</dbReference>
<feature type="transmembrane region" description="Helical" evidence="6">
    <location>
        <begin position="137"/>
        <end position="161"/>
    </location>
</feature>
<dbReference type="InterPro" id="IPR036259">
    <property type="entry name" value="MFS_trans_sf"/>
</dbReference>
<keyword evidence="3 6" id="KW-0812">Transmembrane</keyword>
<reference evidence="7" key="1">
    <citation type="journal article" date="2019" name="Front. Microbiol.">
        <title>Prevalence of Antibiotic and Heavy Metal Resistance Determinants and Virulence-Related Genetic Elements in Plasmids of Staphylococcus aureus.</title>
        <authorList>
            <person name="Bukowski M."/>
            <person name="Piwowarczyk R."/>
            <person name="Madry A."/>
            <person name="Zagorski-Przybylo R."/>
            <person name="Hydzik M."/>
            <person name="Wladyka B."/>
        </authorList>
    </citation>
    <scope>NUCLEOTIDE SEQUENCE</scope>
    <source>
        <strain evidence="7">Ph1</strain>
        <plasmid evidence="7">pPH1-1</plasmid>
    </source>
</reference>
<evidence type="ECO:0000256" key="1">
    <source>
        <dbReference type="ARBA" id="ARBA00004651"/>
    </source>
</evidence>
<organism evidence="7">
    <name type="scientific">Staphylococcus aureus</name>
    <dbReference type="NCBI Taxonomy" id="1280"/>
    <lineage>
        <taxon>Bacteria</taxon>
        <taxon>Bacillati</taxon>
        <taxon>Bacillota</taxon>
        <taxon>Bacilli</taxon>
        <taxon>Bacillales</taxon>
        <taxon>Staphylococcaceae</taxon>
        <taxon>Staphylococcus</taxon>
    </lineage>
</organism>
<comment type="subcellular location">
    <subcellularLocation>
        <location evidence="1">Cell membrane</location>
        <topology evidence="1">Multi-pass membrane protein</topology>
    </subcellularLocation>
</comment>
<keyword evidence="2" id="KW-1003">Cell membrane</keyword>
<evidence type="ECO:0000256" key="2">
    <source>
        <dbReference type="ARBA" id="ARBA00022475"/>
    </source>
</evidence>
<evidence type="ECO:0000256" key="5">
    <source>
        <dbReference type="ARBA" id="ARBA00023136"/>
    </source>
</evidence>